<accession>A0A1B2LYE5</accession>
<evidence type="ECO:0000256" key="4">
    <source>
        <dbReference type="ARBA" id="ARBA00022475"/>
    </source>
</evidence>
<evidence type="ECO:0000313" key="13">
    <source>
        <dbReference type="Proteomes" id="UP000093391"/>
    </source>
</evidence>
<keyword evidence="13" id="KW-1185">Reference proteome</keyword>
<dbReference type="PROSITE" id="PS00409">
    <property type="entry name" value="PROKAR_NTER_METHYL"/>
    <property type="match status" value="1"/>
</dbReference>
<name>A0A1B2LYE5_9GAMM</name>
<keyword evidence="4" id="KW-1003">Cell membrane</keyword>
<dbReference type="SUPFAM" id="SSF54523">
    <property type="entry name" value="Pili subunits"/>
    <property type="match status" value="1"/>
</dbReference>
<dbReference type="AlphaFoldDB" id="A0A1B2LYE5"/>
<evidence type="ECO:0000256" key="2">
    <source>
        <dbReference type="ARBA" id="ARBA00011084"/>
    </source>
</evidence>
<comment type="similarity">
    <text evidence="2">Belongs to the GSP J family.</text>
</comment>
<dbReference type="Pfam" id="PF11612">
    <property type="entry name" value="T2SSJ"/>
    <property type="match status" value="1"/>
</dbReference>
<dbReference type="EMBL" id="CP016895">
    <property type="protein sequence ID" value="AOA57964.1"/>
    <property type="molecule type" value="Genomic_DNA"/>
</dbReference>
<dbReference type="GO" id="GO:0005886">
    <property type="term" value="C:plasma membrane"/>
    <property type="evidence" value="ECO:0007669"/>
    <property type="project" value="UniProtKB-SubCell"/>
</dbReference>
<dbReference type="InterPro" id="IPR012902">
    <property type="entry name" value="N_methyl_site"/>
</dbReference>
<evidence type="ECO:0000256" key="9">
    <source>
        <dbReference type="ARBA" id="ARBA00023136"/>
    </source>
</evidence>
<evidence type="ECO:0000256" key="10">
    <source>
        <dbReference type="SAM" id="Coils"/>
    </source>
</evidence>
<dbReference type="InterPro" id="IPR051621">
    <property type="entry name" value="T2SS_protein_J"/>
</dbReference>
<evidence type="ECO:0000256" key="1">
    <source>
        <dbReference type="ARBA" id="ARBA00004377"/>
    </source>
</evidence>
<reference evidence="12 13" key="1">
    <citation type="submission" date="2016-08" db="EMBL/GenBank/DDBJ databases">
        <authorList>
            <person name="Seilhamer J.J."/>
        </authorList>
    </citation>
    <scope>NUCLEOTIDE SEQUENCE [LARGE SCALE GENOMIC DNA]</scope>
    <source>
        <strain evidence="12 13">BRTC-1</strain>
    </source>
</reference>
<dbReference type="GO" id="GO:0015627">
    <property type="term" value="C:type II protein secretion system complex"/>
    <property type="evidence" value="ECO:0007669"/>
    <property type="project" value="InterPro"/>
</dbReference>
<proteinExistence type="inferred from homology"/>
<dbReference type="KEGG" id="ala:BFG52_06115"/>
<evidence type="ECO:0000256" key="6">
    <source>
        <dbReference type="ARBA" id="ARBA00022519"/>
    </source>
</evidence>
<feature type="coiled-coil region" evidence="10">
    <location>
        <begin position="32"/>
        <end position="59"/>
    </location>
</feature>
<dbReference type="GO" id="GO:0015628">
    <property type="term" value="P:protein secretion by the type II secretion system"/>
    <property type="evidence" value="ECO:0007669"/>
    <property type="project" value="InterPro"/>
</dbReference>
<keyword evidence="7 11" id="KW-0812">Transmembrane</keyword>
<dbReference type="NCBIfam" id="TIGR01711">
    <property type="entry name" value="gspJ"/>
    <property type="match status" value="1"/>
</dbReference>
<protein>
    <recommendedName>
        <fullName evidence="3">Type II secretion system protein J</fullName>
    </recommendedName>
</protein>
<sequence>MKSQGFTLLELLVALAIFAMLAALGWKVFDMVLQSKQRNAQHEQQLSQLQQAYLQIQRDLTQAVAAPASVAGQGQSALIIDSERLQFSKGGVSDPLLQDKPPLERVEYQYDAQQSKLYRLKYSHLSRVATAQPLSSVLLSDVQDLKMTALNPEEQSTWPTGMANLYSHGVQLALPRGLKFNFRYAETEYTWIFSLVEQPNKEP</sequence>
<feature type="transmembrane region" description="Helical" evidence="11">
    <location>
        <begin position="6"/>
        <end position="29"/>
    </location>
</feature>
<dbReference type="Gene3D" id="3.10.610.10">
    <property type="entry name" value="GSPII I/J protein-like"/>
    <property type="match status" value="1"/>
</dbReference>
<gene>
    <name evidence="12" type="ORF">BFG52_06115</name>
</gene>
<evidence type="ECO:0000256" key="8">
    <source>
        <dbReference type="ARBA" id="ARBA00022989"/>
    </source>
</evidence>
<keyword evidence="8 11" id="KW-1133">Transmembrane helix</keyword>
<evidence type="ECO:0000256" key="11">
    <source>
        <dbReference type="SAM" id="Phobius"/>
    </source>
</evidence>
<dbReference type="STRING" id="1789224.BFG52_06115"/>
<dbReference type="NCBIfam" id="TIGR02532">
    <property type="entry name" value="IV_pilin_GFxxxE"/>
    <property type="match status" value="1"/>
</dbReference>
<dbReference type="Pfam" id="PF07963">
    <property type="entry name" value="N_methyl"/>
    <property type="match status" value="1"/>
</dbReference>
<dbReference type="InterPro" id="IPR010055">
    <property type="entry name" value="T2SS_protein-GspJ"/>
</dbReference>
<evidence type="ECO:0000256" key="5">
    <source>
        <dbReference type="ARBA" id="ARBA00022481"/>
    </source>
</evidence>
<evidence type="ECO:0000256" key="7">
    <source>
        <dbReference type="ARBA" id="ARBA00022692"/>
    </source>
</evidence>
<dbReference type="InterPro" id="IPR045584">
    <property type="entry name" value="Pilin-like"/>
</dbReference>
<organism evidence="12 13">
    <name type="scientific">Acinetobacter larvae</name>
    <dbReference type="NCBI Taxonomy" id="1789224"/>
    <lineage>
        <taxon>Bacteria</taxon>
        <taxon>Pseudomonadati</taxon>
        <taxon>Pseudomonadota</taxon>
        <taxon>Gammaproteobacteria</taxon>
        <taxon>Moraxellales</taxon>
        <taxon>Moraxellaceae</taxon>
        <taxon>Acinetobacter</taxon>
    </lineage>
</organism>
<evidence type="ECO:0000313" key="12">
    <source>
        <dbReference type="EMBL" id="AOA57964.1"/>
    </source>
</evidence>
<keyword evidence="5" id="KW-0488">Methylation</keyword>
<dbReference type="PANTHER" id="PTHR39583:SF2">
    <property type="entry name" value="TYPE II SECRETION SYSTEM PROTEIN J"/>
    <property type="match status" value="1"/>
</dbReference>
<comment type="subcellular location">
    <subcellularLocation>
        <location evidence="1">Cell inner membrane</location>
        <topology evidence="1">Single-pass membrane protein</topology>
    </subcellularLocation>
</comment>
<keyword evidence="6" id="KW-0997">Cell inner membrane</keyword>
<keyword evidence="10" id="KW-0175">Coiled coil</keyword>
<evidence type="ECO:0000256" key="3">
    <source>
        <dbReference type="ARBA" id="ARBA00021539"/>
    </source>
</evidence>
<dbReference type="Proteomes" id="UP000093391">
    <property type="component" value="Chromosome"/>
</dbReference>
<dbReference type="PANTHER" id="PTHR39583">
    <property type="entry name" value="TYPE II SECRETION SYSTEM PROTEIN J-RELATED"/>
    <property type="match status" value="1"/>
</dbReference>
<keyword evidence="9 11" id="KW-0472">Membrane</keyword>